<dbReference type="Proteomes" id="UP000829291">
    <property type="component" value="Chromosome 2"/>
</dbReference>
<accession>A0A6J0BZS8</accession>
<reference evidence="6" key="1">
    <citation type="submission" date="2025-08" db="UniProtKB">
        <authorList>
            <consortium name="RefSeq"/>
        </authorList>
    </citation>
    <scope>IDENTIFICATION</scope>
    <source>
        <tissue evidence="6">Thorax and Abdomen</tissue>
    </source>
</reference>
<dbReference type="PANTHER" id="PTHR13031">
    <property type="entry name" value="RIBONUCLEASE P SUBUNIT P30"/>
    <property type="match status" value="1"/>
</dbReference>
<feature type="compositionally biased region" description="Basic and acidic residues" evidence="4">
    <location>
        <begin position="281"/>
        <end position="292"/>
    </location>
</feature>
<dbReference type="OrthoDB" id="17948at2759"/>
<dbReference type="Pfam" id="PF01876">
    <property type="entry name" value="RNase_P_p30"/>
    <property type="match status" value="1"/>
</dbReference>
<dbReference type="InterPro" id="IPR016195">
    <property type="entry name" value="Pol/histidinol_Pase-like"/>
</dbReference>
<feature type="region of interest" description="Disordered" evidence="4">
    <location>
        <begin position="270"/>
        <end position="292"/>
    </location>
</feature>
<gene>
    <name evidence="6" type="primary">LOC107224252</name>
</gene>
<protein>
    <submittedName>
        <fullName evidence="6">Ribonuclease P protein subunit p30 isoform X1</fullName>
    </submittedName>
</protein>
<dbReference type="AlphaFoldDB" id="A0A6J0BZS8"/>
<dbReference type="RefSeq" id="XP_015519724.1">
    <property type="nucleotide sequence ID" value="XM_015664238.2"/>
</dbReference>
<name>A0A6J0BZS8_NEOLC</name>
<proteinExistence type="inferred from homology"/>
<dbReference type="GeneID" id="107224252"/>
<dbReference type="SUPFAM" id="SSF89550">
    <property type="entry name" value="PHP domain-like"/>
    <property type="match status" value="1"/>
</dbReference>
<dbReference type="PANTHER" id="PTHR13031:SF0">
    <property type="entry name" value="RIBONUCLEASE P PROTEIN SUBUNIT P30"/>
    <property type="match status" value="1"/>
</dbReference>
<evidence type="ECO:0000313" key="5">
    <source>
        <dbReference type="Proteomes" id="UP000829291"/>
    </source>
</evidence>
<evidence type="ECO:0000313" key="6">
    <source>
        <dbReference type="RefSeq" id="XP_015519724.1"/>
    </source>
</evidence>
<comment type="similarity">
    <text evidence="2">Belongs to the eukaryotic/archaeal RNase P protein component 3 family.</text>
</comment>
<dbReference type="CTD" id="10556"/>
<keyword evidence="3" id="KW-0819">tRNA processing</keyword>
<evidence type="ECO:0000256" key="2">
    <source>
        <dbReference type="ARBA" id="ARBA00007331"/>
    </source>
</evidence>
<organism evidence="6">
    <name type="scientific">Neodiprion lecontei</name>
    <name type="common">Redheaded pine sawfly</name>
    <dbReference type="NCBI Taxonomy" id="441921"/>
    <lineage>
        <taxon>Eukaryota</taxon>
        <taxon>Metazoa</taxon>
        <taxon>Ecdysozoa</taxon>
        <taxon>Arthropoda</taxon>
        <taxon>Hexapoda</taxon>
        <taxon>Insecta</taxon>
        <taxon>Pterygota</taxon>
        <taxon>Neoptera</taxon>
        <taxon>Endopterygota</taxon>
        <taxon>Hymenoptera</taxon>
        <taxon>Tenthredinoidea</taxon>
        <taxon>Diprionidae</taxon>
        <taxon>Diprioninae</taxon>
        <taxon>Neodiprion</taxon>
    </lineage>
</organism>
<dbReference type="GO" id="GO:0005655">
    <property type="term" value="C:nucleolar ribonuclease P complex"/>
    <property type="evidence" value="ECO:0007669"/>
    <property type="project" value="TreeGrafter"/>
</dbReference>
<dbReference type="GO" id="GO:0008033">
    <property type="term" value="P:tRNA processing"/>
    <property type="evidence" value="ECO:0007669"/>
    <property type="project" value="UniProtKB-KW"/>
</dbReference>
<feature type="compositionally biased region" description="Acidic residues" evidence="4">
    <location>
        <begin position="270"/>
        <end position="280"/>
    </location>
</feature>
<dbReference type="GO" id="GO:0003723">
    <property type="term" value="F:RNA binding"/>
    <property type="evidence" value="ECO:0007669"/>
    <property type="project" value="TreeGrafter"/>
</dbReference>
<evidence type="ECO:0000256" key="1">
    <source>
        <dbReference type="ARBA" id="ARBA00004123"/>
    </source>
</evidence>
<dbReference type="FunCoup" id="A0A6J0BZS8">
    <property type="interactions" value="1154"/>
</dbReference>
<dbReference type="Gene3D" id="3.20.20.140">
    <property type="entry name" value="Metal-dependent hydrolases"/>
    <property type="match status" value="1"/>
</dbReference>
<dbReference type="InterPro" id="IPR002738">
    <property type="entry name" value="RNase_P_p30"/>
</dbReference>
<comment type="subcellular location">
    <subcellularLocation>
        <location evidence="1">Nucleus</location>
    </subcellularLocation>
</comment>
<sequence>METAFGFCDLCINAEIVNKNTLHKVLDKLYEMGYSTVAINRTIEETVFESEKKNKKKAGDNEALGVTVPSPPDIADLISEYAGKLRILNRLTFVFGDPTRTHTLNQSSSLRKYDLYAVVPKTQAAFQFACSQLNTDIVLLNRNCVGLKLSRKLYLQAVERGINFEIQYCDVISSASRKFAIHYSHLFHMFGKSKNIFISSGASIETQIRSPYDIINLASILGMNETKAKASILSQSRYVILRAEGRRYGKAVFRIQTCSTEKREMESEMEIEAEETDDEHGDTCTEAKKIKL</sequence>
<dbReference type="KEGG" id="nlo:107224252"/>
<evidence type="ECO:0000256" key="3">
    <source>
        <dbReference type="ARBA" id="ARBA00022694"/>
    </source>
</evidence>
<keyword evidence="5" id="KW-1185">Reference proteome</keyword>
<dbReference type="InParanoid" id="A0A6J0BZS8"/>
<evidence type="ECO:0000256" key="4">
    <source>
        <dbReference type="SAM" id="MobiDB-lite"/>
    </source>
</evidence>